<dbReference type="Pfam" id="PF25794">
    <property type="entry name" value="SACS"/>
    <property type="match status" value="1"/>
</dbReference>
<keyword evidence="4" id="KW-1185">Reference proteome</keyword>
<dbReference type="Gene3D" id="3.30.565.10">
    <property type="entry name" value="Histidine kinase-like ATPase, C-terminal domain"/>
    <property type="match status" value="1"/>
</dbReference>
<dbReference type="PANTHER" id="PTHR47839">
    <property type="entry name" value="DOMAIN PROTEIN, PUTATIVE (AFU_ORTHOLOGUE AFUA_6G04830)-RELATED"/>
    <property type="match status" value="1"/>
</dbReference>
<gene>
    <name evidence="3" type="ORF">HYPSUDRAFT_34905</name>
</gene>
<reference evidence="4" key="1">
    <citation type="submission" date="2014-04" db="EMBL/GenBank/DDBJ databases">
        <title>Evolutionary Origins and Diversification of the Mycorrhizal Mutualists.</title>
        <authorList>
            <consortium name="DOE Joint Genome Institute"/>
            <consortium name="Mycorrhizal Genomics Consortium"/>
            <person name="Kohler A."/>
            <person name="Kuo A."/>
            <person name="Nagy L.G."/>
            <person name="Floudas D."/>
            <person name="Copeland A."/>
            <person name="Barry K.W."/>
            <person name="Cichocki N."/>
            <person name="Veneault-Fourrey C."/>
            <person name="LaButti K."/>
            <person name="Lindquist E.A."/>
            <person name="Lipzen A."/>
            <person name="Lundell T."/>
            <person name="Morin E."/>
            <person name="Murat C."/>
            <person name="Riley R."/>
            <person name="Ohm R."/>
            <person name="Sun H."/>
            <person name="Tunlid A."/>
            <person name="Henrissat B."/>
            <person name="Grigoriev I.V."/>
            <person name="Hibbett D.S."/>
            <person name="Martin F."/>
        </authorList>
    </citation>
    <scope>NUCLEOTIDE SEQUENCE [LARGE SCALE GENOMIC DNA]</scope>
    <source>
        <strain evidence="4">FD-334 SS-4</strain>
    </source>
</reference>
<feature type="region of interest" description="Disordered" evidence="1">
    <location>
        <begin position="1519"/>
        <end position="1539"/>
    </location>
</feature>
<dbReference type="OMA" id="VYWWVIL"/>
<dbReference type="OrthoDB" id="10031156at2759"/>
<sequence length="1736" mass="193186">MVVSKDKLWETGHDETVEVNQRALIDKVLARYSGEFTVFRELLQNSDDAQSEAVEIRFETAAFLAAKGHEPAAAADDATAAVARAGAPLPDLRTTHVHQWTFKNNGIVFRDEDWSRLKKIAEGNPDEEKIGAFGVGFYSLFSVTEEPFVTSGDQWMGFYWKDKKDQLFARRGQLPESEDDPSSRAWTSFAMTLREPAPIPVPFDFTRFLVSSLTFMRYLRQVSVFFDDKRLVKLNKAAGVPKNLTIPKGLNNRSPSGIMTVDTIQTTPLYIQAQVMRWIYTSGSEKKRILPPKVNAITKPSAGGGSFFSSLFSSLAGTSTPQRAATPAPAPPPKPVDHLAINETSVSLSIYSASVKVRLDKKLSAEIHRSTKKNPPANMKFELIYTAKDEYDASLEEDAKQPEATGSIFQGLRADVDGIGAARVFIGHSTAQSTGVGGHIAARFIPTVERESIDFMDRNVAVWNKELLHVGGFLSRATYEFELSAVREQWEASSSGLIPPSKDIQARLMDRVVHALRFFMFYTSTPSSEVSSLMEAAFFSCATDGHFPIMTSKGVRDVKDVRLPDPSFAGFLKDLPTLPDEIMAGAPGIVSSLQARGSIKAIDFSDVLKELQSRPLTEDEFVACMNWWIEIFRDSDRSRLLPIRAQVINNILILAGQNDSTQKVITLASIRSFINPRSACGSIPLEGPLPESLLPVSVSKLFKPEVLLDCFPWAELSLVQWLAFICNSSTFSVEYDISSSPIWSERVIGIITRAWPSLPTGQKAEVVQILRTKTCIPTSGGLKLPHEAYFPSVNIFGDLPVVTFQSGSAIKGTLEKVLQELGVRKHVELQLIFNRMIKTNEWTIADLSKYLVSVKDSLTAEEMLRLKATAAFPVEAVEGANPDAKRTRYKAAQLYEPLDVFRSLGLPVIDWGRQTKWRSSSDEAKFLFELGLQRYPSLEKLIELCTDKDLNIRTVALKYLIDNVGSRYQDYDPMNFKDVRFIPAMKGAEACLGNIQEVFSSPWAAVGFMVLQSTYEAYSSKLKIKDHPPASQLIHLLQTKPPNTETEAAELFRLLAGRVNDFKSSDLQRLASVSFVPVKSEKGAAGPLVRHLPPSQCYLAGQGDTSFHSKLFVFVDFGTGANSFLTACGTRSQPSVEEVAKILLTSPQQFYELAQGPANFLAELRNLAVNARSISSSTILRMKRSPILLGLQRKPKKQAKSTDDWDEDEWDIIYELKRPNEIIIADETHAYQAFGDSLFTAPQEDIIEAFYITLGSLRLSRVVKEEYQTTGELIGNKSAAETRSLILERLPLFLHEHTHAATRVSFSWLSTNKNFVVKAFGKLGVVKSLHHGSLNLSRKQDASAVARRNGSGPIELWIAGNAQVDMYEVATSLNRLIFDSPKANDALLFMTILSTDLRSLKRRGYNVDRILRQQKDARLAAESARVAREAKEQEVHQPLPGSFETLVEKEKAPAVYHDQPATNERAASPTPAANPFQNWKRKIGSLASAQTEKLSNMTNQLAAKPGVNAPVSEQIAGGSKPPLLPTRPNSNPTGAVTPLSNITRNIDLAVSSCRPESGDLLQNREHMQRVKESVDDGYCDISGKKGDLHHIGSMGPVKIYLSEEVTTDPDIFMETRSHPIARFIHIITPLARIYELPITNLHIFYDLQGGIIAFNRNGSIFLNLRYFEEWHDLHVEENKLQEAYISWYFTIAHEIAHNLVQPHNSEHEFYFSAICERYLSQLAKLIGSPPSESIKH</sequence>
<dbReference type="EMBL" id="KN817523">
    <property type="protein sequence ID" value="KJA27763.1"/>
    <property type="molecule type" value="Genomic_DNA"/>
</dbReference>
<evidence type="ECO:0000313" key="3">
    <source>
        <dbReference type="EMBL" id="KJA27763.1"/>
    </source>
</evidence>
<dbReference type="InterPro" id="IPR058210">
    <property type="entry name" value="SACS/Nov_dom"/>
</dbReference>
<proteinExistence type="predicted"/>
<organism evidence="3 4">
    <name type="scientific">Hypholoma sublateritium (strain FD-334 SS-4)</name>
    <dbReference type="NCBI Taxonomy" id="945553"/>
    <lineage>
        <taxon>Eukaryota</taxon>
        <taxon>Fungi</taxon>
        <taxon>Dikarya</taxon>
        <taxon>Basidiomycota</taxon>
        <taxon>Agaricomycotina</taxon>
        <taxon>Agaricomycetes</taxon>
        <taxon>Agaricomycetidae</taxon>
        <taxon>Agaricales</taxon>
        <taxon>Agaricineae</taxon>
        <taxon>Strophariaceae</taxon>
        <taxon>Hypholoma</taxon>
    </lineage>
</organism>
<dbReference type="InterPro" id="IPR036890">
    <property type="entry name" value="HATPase_C_sf"/>
</dbReference>
<name>A0A0D2MUV8_HYPSF</name>
<accession>A0A0D2MUV8</accession>
<evidence type="ECO:0000313" key="4">
    <source>
        <dbReference type="Proteomes" id="UP000054270"/>
    </source>
</evidence>
<feature type="domain" description="Sacsin/Nov" evidence="2">
    <location>
        <begin position="24"/>
        <end position="155"/>
    </location>
</feature>
<feature type="compositionally biased region" description="Polar residues" evidence="1">
    <location>
        <begin position="1527"/>
        <end position="1539"/>
    </location>
</feature>
<dbReference type="Proteomes" id="UP000054270">
    <property type="component" value="Unassembled WGS sequence"/>
</dbReference>
<dbReference type="STRING" id="945553.A0A0D2MUV8"/>
<dbReference type="SUPFAM" id="SSF55874">
    <property type="entry name" value="ATPase domain of HSP90 chaperone/DNA topoisomerase II/histidine kinase"/>
    <property type="match status" value="1"/>
</dbReference>
<dbReference type="Pfam" id="PF12449">
    <property type="entry name" value="DUF3684"/>
    <property type="match status" value="1"/>
</dbReference>
<evidence type="ECO:0000256" key="1">
    <source>
        <dbReference type="SAM" id="MobiDB-lite"/>
    </source>
</evidence>
<dbReference type="InterPro" id="IPR022155">
    <property type="entry name" value="DUF3684"/>
</dbReference>
<dbReference type="PANTHER" id="PTHR47839:SF1">
    <property type="entry name" value="DOMAIN PROTEIN, PUTATIVE (AFU_ORTHOLOGUE AFUA_6G04830)-RELATED"/>
    <property type="match status" value="1"/>
</dbReference>
<protein>
    <recommendedName>
        <fullName evidence="2">Sacsin/Nov domain-containing protein</fullName>
    </recommendedName>
</protein>
<evidence type="ECO:0000259" key="2">
    <source>
        <dbReference type="Pfam" id="PF25794"/>
    </source>
</evidence>